<dbReference type="Proteomes" id="UP001149090">
    <property type="component" value="Unassembled WGS sequence"/>
</dbReference>
<dbReference type="SUPFAM" id="SSF51445">
    <property type="entry name" value="(Trans)glycosidases"/>
    <property type="match status" value="1"/>
</dbReference>
<feature type="domain" description="Glycosyl hydrolase family 30 TIM-barrel" evidence="5">
    <location>
        <begin position="64"/>
        <end position="400"/>
    </location>
</feature>
<dbReference type="InterPro" id="IPR033452">
    <property type="entry name" value="GH30_C"/>
</dbReference>
<evidence type="ECO:0000259" key="5">
    <source>
        <dbReference type="Pfam" id="PF02055"/>
    </source>
</evidence>
<dbReference type="InterPro" id="IPR017853">
    <property type="entry name" value="GH"/>
</dbReference>
<feature type="domain" description="Glycosyl hydrolase family 30 beta sandwich" evidence="6">
    <location>
        <begin position="403"/>
        <end position="465"/>
    </location>
</feature>
<reference evidence="7" key="1">
    <citation type="submission" date="2022-10" db="EMBL/GenBank/DDBJ databases">
        <title>Novel sulphate-reducing endosymbionts in the free-living metamonad Anaeramoeba.</title>
        <authorList>
            <person name="Jerlstrom-Hultqvist J."/>
            <person name="Cepicka I."/>
            <person name="Gallot-Lavallee L."/>
            <person name="Salas-Leiva D."/>
            <person name="Curtis B.A."/>
            <person name="Zahonova K."/>
            <person name="Pipaliya S."/>
            <person name="Dacks J."/>
            <person name="Roger A.J."/>
        </authorList>
    </citation>
    <scope>NUCLEOTIDE SEQUENCE</scope>
    <source>
        <strain evidence="7">BMAN</strain>
    </source>
</reference>
<dbReference type="Gene3D" id="3.20.20.80">
    <property type="entry name" value="Glycosidases"/>
    <property type="match status" value="1"/>
</dbReference>
<evidence type="ECO:0000313" key="8">
    <source>
        <dbReference type="Proteomes" id="UP001149090"/>
    </source>
</evidence>
<gene>
    <name evidence="7" type="ORF">M0811_07764</name>
</gene>
<accession>A0A9Q0LNK3</accession>
<dbReference type="GO" id="GO:0006680">
    <property type="term" value="P:glucosylceramide catabolic process"/>
    <property type="evidence" value="ECO:0007669"/>
    <property type="project" value="TreeGrafter"/>
</dbReference>
<evidence type="ECO:0000256" key="4">
    <source>
        <dbReference type="SAM" id="SignalP"/>
    </source>
</evidence>
<dbReference type="PANTHER" id="PTHR11069:SF23">
    <property type="entry name" value="LYSOSOMAL ACID GLUCOSYLCERAMIDASE"/>
    <property type="match status" value="1"/>
</dbReference>
<dbReference type="OrthoDB" id="2160638at2759"/>
<dbReference type="EMBL" id="JAPDFW010000067">
    <property type="protein sequence ID" value="KAJ5075060.1"/>
    <property type="molecule type" value="Genomic_DNA"/>
</dbReference>
<sequence length="469" mass="54263">MKFFLISFIFAFLFFSIYSQVIHVTQTAKNTDDRLTPKPDIYFQDKKINENEIIIDQNQIYQTIYGFGGAFTEACAVNWIKLNSTLRHQILYEYFHNLHYRVGRVHINSCDFCESSYSFDNIPNDYELKNFSLRNGHDLYTVIPLIKQALEIVDDEFRLFGSPWSPPFWMKQNQNMNTSTTPGLINSPQIHQSWALYFSKWISAYEEQGIPIWGITIQNEPANDALWESCCYTVDEEADFLANYLGPQLKKDHPDVKIMMYDYNKDHVYDWAQGILGNRPDASKYVDGVAFHWYSGSEFGNVEKIHDEFPGYFLLATEACVCPYTFAYDWATGESYAFDILGDLNSWAVGWVDWNLCLDTHGGPNHLNNFCGSPIMIDPDTHQIIYQPAFYYMGQISKFVLPGSRRIYSYVLNQNIDIVSSAFISPTGDIVLVVLNQSYEEQSFDIVFNQRYANVTLPENSIATFVFEN</sequence>
<name>A0A9Q0LNK3_ANAIG</name>
<evidence type="ECO:0000259" key="6">
    <source>
        <dbReference type="Pfam" id="PF17189"/>
    </source>
</evidence>
<comment type="similarity">
    <text evidence="1">Belongs to the glycosyl hydrolase 30 family.</text>
</comment>
<dbReference type="GO" id="GO:0016020">
    <property type="term" value="C:membrane"/>
    <property type="evidence" value="ECO:0007669"/>
    <property type="project" value="GOC"/>
</dbReference>
<feature type="signal peptide" evidence="4">
    <location>
        <begin position="1"/>
        <end position="19"/>
    </location>
</feature>
<evidence type="ECO:0000256" key="2">
    <source>
        <dbReference type="ARBA" id="ARBA00022729"/>
    </source>
</evidence>
<dbReference type="PRINTS" id="PR00843">
    <property type="entry name" value="GLHYDRLASE30"/>
</dbReference>
<keyword evidence="2 4" id="KW-0732">Signal</keyword>
<evidence type="ECO:0000256" key="3">
    <source>
        <dbReference type="ARBA" id="ARBA00022801"/>
    </source>
</evidence>
<dbReference type="InterPro" id="IPR033453">
    <property type="entry name" value="Glyco_hydro_30_TIM-barrel"/>
</dbReference>
<dbReference type="AlphaFoldDB" id="A0A9Q0LNK3"/>
<comment type="caution">
    <text evidence="7">The sequence shown here is derived from an EMBL/GenBank/DDBJ whole genome shotgun (WGS) entry which is preliminary data.</text>
</comment>
<dbReference type="OMA" id="PIMGDWF"/>
<dbReference type="PANTHER" id="PTHR11069">
    <property type="entry name" value="GLUCOSYLCERAMIDASE"/>
    <property type="match status" value="1"/>
</dbReference>
<proteinExistence type="inferred from homology"/>
<feature type="chain" id="PRO_5040278879" evidence="4">
    <location>
        <begin position="20"/>
        <end position="469"/>
    </location>
</feature>
<organism evidence="7 8">
    <name type="scientific">Anaeramoeba ignava</name>
    <name type="common">Anaerobic marine amoeba</name>
    <dbReference type="NCBI Taxonomy" id="1746090"/>
    <lineage>
        <taxon>Eukaryota</taxon>
        <taxon>Metamonada</taxon>
        <taxon>Anaeramoebidae</taxon>
        <taxon>Anaeramoeba</taxon>
    </lineage>
</organism>
<dbReference type="Pfam" id="PF02055">
    <property type="entry name" value="Glyco_hydro_30"/>
    <property type="match status" value="1"/>
</dbReference>
<dbReference type="GO" id="GO:0004348">
    <property type="term" value="F:glucosylceramidase activity"/>
    <property type="evidence" value="ECO:0007669"/>
    <property type="project" value="InterPro"/>
</dbReference>
<keyword evidence="8" id="KW-1185">Reference proteome</keyword>
<dbReference type="InterPro" id="IPR001139">
    <property type="entry name" value="Glyco_hydro_30"/>
</dbReference>
<protein>
    <submittedName>
        <fullName evidence="7">Glucosylceramidase</fullName>
    </submittedName>
</protein>
<evidence type="ECO:0000256" key="1">
    <source>
        <dbReference type="ARBA" id="ARBA00005382"/>
    </source>
</evidence>
<keyword evidence="3" id="KW-0378">Hydrolase</keyword>
<dbReference type="Pfam" id="PF17189">
    <property type="entry name" value="Glyco_hydro_30C"/>
    <property type="match status" value="1"/>
</dbReference>
<evidence type="ECO:0000313" key="7">
    <source>
        <dbReference type="EMBL" id="KAJ5075060.1"/>
    </source>
</evidence>